<dbReference type="PANTHER" id="PTHR46481:SF6">
    <property type="entry name" value="ZINC FINGER BED DOMAIN-CONTAINING PROTEIN RICESLEEPER 2-LIKE"/>
    <property type="match status" value="1"/>
</dbReference>
<keyword evidence="1" id="KW-0238">DNA-binding</keyword>
<protein>
    <recommendedName>
        <fullName evidence="7">Transposase</fullName>
    </recommendedName>
</protein>
<dbReference type="PANTHER" id="PTHR46481">
    <property type="entry name" value="ZINC FINGER BED DOMAIN-CONTAINING PROTEIN 4"/>
    <property type="match status" value="1"/>
</dbReference>
<evidence type="ECO:0000259" key="3">
    <source>
        <dbReference type="Pfam" id="PF05699"/>
    </source>
</evidence>
<feature type="compositionally biased region" description="Acidic residues" evidence="2">
    <location>
        <begin position="8"/>
        <end position="20"/>
    </location>
</feature>
<feature type="domain" description="hAT-like transposase RNase-H fold" evidence="4">
    <location>
        <begin position="205"/>
        <end position="248"/>
    </location>
</feature>
<evidence type="ECO:0000256" key="1">
    <source>
        <dbReference type="ARBA" id="ARBA00023125"/>
    </source>
</evidence>
<organism evidence="5 6">
    <name type="scientific">Zingiber officinale</name>
    <name type="common">Ginger</name>
    <name type="synonym">Amomum zingiber</name>
    <dbReference type="NCBI Taxonomy" id="94328"/>
    <lineage>
        <taxon>Eukaryota</taxon>
        <taxon>Viridiplantae</taxon>
        <taxon>Streptophyta</taxon>
        <taxon>Embryophyta</taxon>
        <taxon>Tracheophyta</taxon>
        <taxon>Spermatophyta</taxon>
        <taxon>Magnoliopsida</taxon>
        <taxon>Liliopsida</taxon>
        <taxon>Zingiberales</taxon>
        <taxon>Zingiberaceae</taxon>
        <taxon>Zingiber</taxon>
    </lineage>
</organism>
<evidence type="ECO:0000256" key="2">
    <source>
        <dbReference type="SAM" id="MobiDB-lite"/>
    </source>
</evidence>
<name>A0A8J5HLF8_ZINOF</name>
<dbReference type="GO" id="GO:0003677">
    <property type="term" value="F:DNA binding"/>
    <property type="evidence" value="ECO:0007669"/>
    <property type="project" value="UniProtKB-KW"/>
</dbReference>
<dbReference type="EMBL" id="JACMSC010000003">
    <property type="protein sequence ID" value="KAG6527714.1"/>
    <property type="molecule type" value="Genomic_DNA"/>
</dbReference>
<dbReference type="GO" id="GO:0046983">
    <property type="term" value="F:protein dimerization activity"/>
    <property type="evidence" value="ECO:0007669"/>
    <property type="project" value="InterPro"/>
</dbReference>
<evidence type="ECO:0000313" key="5">
    <source>
        <dbReference type="EMBL" id="KAG6527714.1"/>
    </source>
</evidence>
<evidence type="ECO:0008006" key="7">
    <source>
        <dbReference type="Google" id="ProtNLM"/>
    </source>
</evidence>
<feature type="region of interest" description="Disordered" evidence="2">
    <location>
        <begin position="1"/>
        <end position="50"/>
    </location>
</feature>
<evidence type="ECO:0000313" key="6">
    <source>
        <dbReference type="Proteomes" id="UP000734854"/>
    </source>
</evidence>
<proteinExistence type="predicted"/>
<dbReference type="InterPro" id="IPR012337">
    <property type="entry name" value="RNaseH-like_sf"/>
</dbReference>
<dbReference type="InterPro" id="IPR025525">
    <property type="entry name" value="hAT-like_transposase_RNase-H"/>
</dbReference>
<dbReference type="InterPro" id="IPR008906">
    <property type="entry name" value="HATC_C_dom"/>
</dbReference>
<evidence type="ECO:0000259" key="4">
    <source>
        <dbReference type="Pfam" id="PF14372"/>
    </source>
</evidence>
<dbReference type="SUPFAM" id="SSF53098">
    <property type="entry name" value="Ribonuclease H-like"/>
    <property type="match status" value="1"/>
</dbReference>
<accession>A0A8J5HLF8</accession>
<keyword evidence="6" id="KW-1185">Reference proteome</keyword>
<dbReference type="Pfam" id="PF05699">
    <property type="entry name" value="Dimer_Tnp_hAT"/>
    <property type="match status" value="1"/>
</dbReference>
<reference evidence="5 6" key="1">
    <citation type="submission" date="2020-08" db="EMBL/GenBank/DDBJ databases">
        <title>Plant Genome Project.</title>
        <authorList>
            <person name="Zhang R.-G."/>
        </authorList>
    </citation>
    <scope>NUCLEOTIDE SEQUENCE [LARGE SCALE GENOMIC DNA]</scope>
    <source>
        <tissue evidence="5">Rhizome</tissue>
    </source>
</reference>
<feature type="domain" description="HAT C-terminal dimerisation" evidence="3">
    <location>
        <begin position="308"/>
        <end position="389"/>
    </location>
</feature>
<sequence>MNSQPIDLDQEENSEEEEPEGAPAVSTTTRDLNVDEETSSQGKGSGSGIRKWNTEESLEIKFVEYEAIRSIFTYLEPQVNYFTRNTTRTDILKMHKNECNRIAQEMHSCPGKICFTSDLWTYIATDGYICLTAHFIDSNWVLQKRIFNFSYMPPPHSGIALCDKINSLFNVWGIQRKVFTITLDNAAANDVFVGLLRDQLGLNCSLVSGVDPRFKMQFVEFCYNKLYGHGSNELSHVRSKLVSLFEEYMHMGIASKVSTSNASSSSHSAIDDNASLALNLGSGCMDVLKEFDTFQSLEFIGRAQKSQLELYLEEPTIDRITKLDVLGFWKAHQFRYPDLAQMARDILSVPISTVASESAFSIGGRILDQYRSAMKPDVVEELVCCRDWLAGGKVSLKKTMLAMLLLCYSSYGWPGSKNEGAQNGKIVFVLPFFERVCFEGC</sequence>
<dbReference type="InterPro" id="IPR052035">
    <property type="entry name" value="ZnF_BED_domain_contain"/>
</dbReference>
<dbReference type="AlphaFoldDB" id="A0A8J5HLF8"/>
<gene>
    <name evidence="5" type="ORF">ZIOFF_009840</name>
</gene>
<dbReference type="Pfam" id="PF14372">
    <property type="entry name" value="hAT-like_RNase-H"/>
    <property type="match status" value="1"/>
</dbReference>
<dbReference type="Proteomes" id="UP000734854">
    <property type="component" value="Unassembled WGS sequence"/>
</dbReference>
<comment type="caution">
    <text evidence="5">The sequence shown here is derived from an EMBL/GenBank/DDBJ whole genome shotgun (WGS) entry which is preliminary data.</text>
</comment>